<evidence type="ECO:0000256" key="2">
    <source>
        <dbReference type="SAM" id="SignalP"/>
    </source>
</evidence>
<dbReference type="GeneID" id="97669076"/>
<reference evidence="5" key="1">
    <citation type="submission" date="2015-07" db="EMBL/GenBank/DDBJ databases">
        <authorList>
            <person name="Rodrigo-Torres Lidia"/>
            <person name="Arahal R.David."/>
        </authorList>
    </citation>
    <scope>NUCLEOTIDE SEQUENCE [LARGE SCALE GENOMIC DNA]</scope>
    <source>
        <strain evidence="5">CECT 5096</strain>
    </source>
</reference>
<accession>A0A0M6ZGQ9</accession>
<evidence type="ECO:0000256" key="1">
    <source>
        <dbReference type="SAM" id="MobiDB-lite"/>
    </source>
</evidence>
<evidence type="ECO:0000313" key="4">
    <source>
        <dbReference type="EMBL" id="CTQ68055.1"/>
    </source>
</evidence>
<dbReference type="AlphaFoldDB" id="A0A0M6ZGQ9"/>
<feature type="region of interest" description="Disordered" evidence="1">
    <location>
        <begin position="268"/>
        <end position="287"/>
    </location>
</feature>
<dbReference type="Proteomes" id="UP000049983">
    <property type="component" value="Unassembled WGS sequence"/>
</dbReference>
<keyword evidence="2" id="KW-0732">Signal</keyword>
<gene>
    <name evidence="4" type="ORF">LA5096_01660</name>
</gene>
<feature type="compositionally biased region" description="Basic and acidic residues" evidence="1">
    <location>
        <begin position="268"/>
        <end position="282"/>
    </location>
</feature>
<dbReference type="OrthoDB" id="423529at2"/>
<evidence type="ECO:0000313" key="5">
    <source>
        <dbReference type="Proteomes" id="UP000049983"/>
    </source>
</evidence>
<organism evidence="4 5">
    <name type="scientific">Roseibium album</name>
    <dbReference type="NCBI Taxonomy" id="311410"/>
    <lineage>
        <taxon>Bacteria</taxon>
        <taxon>Pseudomonadati</taxon>
        <taxon>Pseudomonadota</taxon>
        <taxon>Alphaproteobacteria</taxon>
        <taxon>Hyphomicrobiales</taxon>
        <taxon>Stappiaceae</taxon>
        <taxon>Roseibium</taxon>
    </lineage>
</organism>
<name>A0A0M6ZGQ9_9HYPH</name>
<proteinExistence type="predicted"/>
<feature type="domain" description="DUF3616" evidence="3">
    <location>
        <begin position="133"/>
        <end position="338"/>
    </location>
</feature>
<evidence type="ECO:0000259" key="3">
    <source>
        <dbReference type="Pfam" id="PF12275"/>
    </source>
</evidence>
<dbReference type="InterPro" id="IPR022060">
    <property type="entry name" value="DUF3616"/>
</dbReference>
<feature type="chain" id="PRO_5009787789" description="DUF3616 domain-containing protein" evidence="2">
    <location>
        <begin position="20"/>
        <end position="350"/>
    </location>
</feature>
<protein>
    <recommendedName>
        <fullName evidence="3">DUF3616 domain-containing protein</fullName>
    </recommendedName>
</protein>
<dbReference type="STRING" id="311410.LA5095_04681"/>
<dbReference type="EMBL" id="CXWC01000003">
    <property type="protein sequence ID" value="CTQ68055.1"/>
    <property type="molecule type" value="Genomic_DNA"/>
</dbReference>
<feature type="signal peptide" evidence="2">
    <location>
        <begin position="1"/>
        <end position="19"/>
    </location>
</feature>
<dbReference type="RefSeq" id="WP_055119346.1">
    <property type="nucleotide sequence ID" value="NZ_CXWA01000007.1"/>
</dbReference>
<keyword evidence="5" id="KW-1185">Reference proteome</keyword>
<sequence>MRLFPFLILTSLSLSSASAEIIRSTEKWQVKPDFEKSSNARESISGADCVPDGGLCLAANDERNYAQFFKLKKNRLDPDKKGVIRLLPKKVDGKKMGEIDAEGVVFVPSSDGKAPSYFYVTGSHGLSRGGEFQQSRFTLFRFPVKTRSGKPTFKYIDKKVAPEVERTMLLAETIRSNPDLATYADQRLDRNGVTIEGISELDGDMLFGLRSPCLANHALILQVPSEELFMETPPTSTTARVKLGDNVGVRDLTRVKDGLLILAGRSDDRRGSEDFTCGEERAPPSPSPSLWFWSGKSGDEAQPLGALPGVDVNASAETLLLLEETDTTYRVLVLFDGEKNGAPVEFIIGR</sequence>
<dbReference type="Pfam" id="PF12275">
    <property type="entry name" value="DUF3616"/>
    <property type="match status" value="1"/>
</dbReference>